<dbReference type="AlphaFoldDB" id="A0AAE0K542"/>
<dbReference type="GO" id="GO:0004061">
    <property type="term" value="F:arylformamidase activity"/>
    <property type="evidence" value="ECO:0007669"/>
    <property type="project" value="InterPro"/>
</dbReference>
<accession>A0AAE0K542</accession>
<reference evidence="3" key="2">
    <citation type="submission" date="2023-06" db="EMBL/GenBank/DDBJ databases">
        <authorList>
            <consortium name="Lawrence Berkeley National Laboratory"/>
            <person name="Haridas S."/>
            <person name="Hensen N."/>
            <person name="Bonometti L."/>
            <person name="Westerberg I."/>
            <person name="Brannstrom I.O."/>
            <person name="Guillou S."/>
            <person name="Cros-Aarteil S."/>
            <person name="Calhoun S."/>
            <person name="Kuo A."/>
            <person name="Mondo S."/>
            <person name="Pangilinan J."/>
            <person name="Riley R."/>
            <person name="LaButti K."/>
            <person name="Andreopoulos B."/>
            <person name="Lipzen A."/>
            <person name="Chen C."/>
            <person name="Yanf M."/>
            <person name="Daum C."/>
            <person name="Ng V."/>
            <person name="Clum A."/>
            <person name="Steindorff A."/>
            <person name="Ohm R."/>
            <person name="Martin F."/>
            <person name="Silar P."/>
            <person name="Natvig D."/>
            <person name="Lalanne C."/>
            <person name="Gautier V."/>
            <person name="Ament-velasquez S.L."/>
            <person name="Kruys A."/>
            <person name="Hutchinson M.I."/>
            <person name="Powell A.J."/>
            <person name="Barry K."/>
            <person name="Miller A.N."/>
            <person name="Grigoriev I.V."/>
            <person name="Debuchy R."/>
            <person name="Gladieux P."/>
            <person name="Thoren M.H."/>
            <person name="Johannesson H."/>
        </authorList>
    </citation>
    <scope>NUCLEOTIDE SEQUENCE</scope>
    <source>
        <strain evidence="3">CBS 232.78</strain>
    </source>
</reference>
<name>A0AAE0K542_9PEZI</name>
<evidence type="ECO:0000313" key="3">
    <source>
        <dbReference type="EMBL" id="KAK3369820.1"/>
    </source>
</evidence>
<reference evidence="3" key="1">
    <citation type="journal article" date="2023" name="Mol. Phylogenet. Evol.">
        <title>Genome-scale phylogeny and comparative genomics of the fungal order Sordariales.</title>
        <authorList>
            <person name="Hensen N."/>
            <person name="Bonometti L."/>
            <person name="Westerberg I."/>
            <person name="Brannstrom I.O."/>
            <person name="Guillou S."/>
            <person name="Cros-Aarteil S."/>
            <person name="Calhoun S."/>
            <person name="Haridas S."/>
            <person name="Kuo A."/>
            <person name="Mondo S."/>
            <person name="Pangilinan J."/>
            <person name="Riley R."/>
            <person name="LaButti K."/>
            <person name="Andreopoulos B."/>
            <person name="Lipzen A."/>
            <person name="Chen C."/>
            <person name="Yan M."/>
            <person name="Daum C."/>
            <person name="Ng V."/>
            <person name="Clum A."/>
            <person name="Steindorff A."/>
            <person name="Ohm R.A."/>
            <person name="Martin F."/>
            <person name="Silar P."/>
            <person name="Natvig D.O."/>
            <person name="Lalanne C."/>
            <person name="Gautier V."/>
            <person name="Ament-Velasquez S.L."/>
            <person name="Kruys A."/>
            <person name="Hutchinson M.I."/>
            <person name="Powell A.J."/>
            <person name="Barry K."/>
            <person name="Miller A.N."/>
            <person name="Grigoriev I.V."/>
            <person name="Debuchy R."/>
            <person name="Gladieux P."/>
            <person name="Hiltunen Thoren M."/>
            <person name="Johannesson H."/>
        </authorList>
    </citation>
    <scope>NUCLEOTIDE SEQUENCE</scope>
    <source>
        <strain evidence="3">CBS 232.78</strain>
    </source>
</reference>
<sequence>MLAKTPPFSSLPLQKDGPQGNAWGLFGPNDKLGTLNRLTPETTLEAVKEIVDGVRISTDLPLGGLGSIHPCFQRQKFQHKIHHMLPRSVNDDILTFNTQSSTQWDGLRHYGYQNEKVYFNGIKQENFDQSANYGIDVWANSGGITGRAVLLDWAGWLESQGETRDLLTTTLITASELDAVGSFQNTTFKKGDILLIRSGFFKTLRSLPPDSVKEYMSLSPSPPVMGLEAGEPTLRWLWEKEFSAVAGDMLTLEAQPFPADGRYILHEWLIAGWGMPIGELFDLERLAEECKRRKKWSFFFSSMPLKVPGGIASPPNGVAIL</sequence>
<dbReference type="SUPFAM" id="SSF102198">
    <property type="entry name" value="Putative cyclase"/>
    <property type="match status" value="1"/>
</dbReference>
<comment type="similarity">
    <text evidence="1">Belongs to the Cyclase 1 superfamily.</text>
</comment>
<protein>
    <recommendedName>
        <fullName evidence="5">Cyclase</fullName>
    </recommendedName>
</protein>
<dbReference type="PANTHER" id="PTHR34861">
    <property type="match status" value="1"/>
</dbReference>
<dbReference type="InterPro" id="IPR037175">
    <property type="entry name" value="KFase_sf"/>
</dbReference>
<dbReference type="PANTHER" id="PTHR34861:SF11">
    <property type="entry name" value="CYCLASE"/>
    <property type="match status" value="1"/>
</dbReference>
<dbReference type="GO" id="GO:0019441">
    <property type="term" value="P:L-tryptophan catabolic process to kynurenine"/>
    <property type="evidence" value="ECO:0007669"/>
    <property type="project" value="InterPro"/>
</dbReference>
<evidence type="ECO:0000313" key="4">
    <source>
        <dbReference type="Proteomes" id="UP001285441"/>
    </source>
</evidence>
<dbReference type="EMBL" id="JAULSW010000009">
    <property type="protein sequence ID" value="KAK3369820.1"/>
    <property type="molecule type" value="Genomic_DNA"/>
</dbReference>
<comment type="caution">
    <text evidence="3">The sequence shown here is derived from an EMBL/GenBank/DDBJ whole genome shotgun (WGS) entry which is preliminary data.</text>
</comment>
<dbReference type="Pfam" id="PF04199">
    <property type="entry name" value="Cyclase"/>
    <property type="match status" value="1"/>
</dbReference>
<feature type="region of interest" description="Disordered" evidence="2">
    <location>
        <begin position="1"/>
        <end position="20"/>
    </location>
</feature>
<evidence type="ECO:0008006" key="5">
    <source>
        <dbReference type="Google" id="ProtNLM"/>
    </source>
</evidence>
<organism evidence="3 4">
    <name type="scientific">Podospora didyma</name>
    <dbReference type="NCBI Taxonomy" id="330526"/>
    <lineage>
        <taxon>Eukaryota</taxon>
        <taxon>Fungi</taxon>
        <taxon>Dikarya</taxon>
        <taxon>Ascomycota</taxon>
        <taxon>Pezizomycotina</taxon>
        <taxon>Sordariomycetes</taxon>
        <taxon>Sordariomycetidae</taxon>
        <taxon>Sordariales</taxon>
        <taxon>Podosporaceae</taxon>
        <taxon>Podospora</taxon>
    </lineage>
</organism>
<keyword evidence="4" id="KW-1185">Reference proteome</keyword>
<proteinExistence type="inferred from homology"/>
<dbReference type="Gene3D" id="3.50.30.50">
    <property type="entry name" value="Putative cyclase"/>
    <property type="match status" value="1"/>
</dbReference>
<gene>
    <name evidence="3" type="ORF">B0H63DRAFT_440074</name>
</gene>
<dbReference type="Proteomes" id="UP001285441">
    <property type="component" value="Unassembled WGS sequence"/>
</dbReference>
<evidence type="ECO:0000256" key="1">
    <source>
        <dbReference type="ARBA" id="ARBA00007865"/>
    </source>
</evidence>
<dbReference type="InterPro" id="IPR007325">
    <property type="entry name" value="KFase/CYL"/>
</dbReference>
<evidence type="ECO:0000256" key="2">
    <source>
        <dbReference type="SAM" id="MobiDB-lite"/>
    </source>
</evidence>